<evidence type="ECO:0000313" key="4">
    <source>
        <dbReference type="EMBL" id="OPG15519.1"/>
    </source>
</evidence>
<dbReference type="Gene3D" id="3.40.190.10">
    <property type="entry name" value="Periplasmic binding protein-like II"/>
    <property type="match status" value="1"/>
</dbReference>
<dbReference type="GO" id="GO:0043190">
    <property type="term" value="C:ATP-binding cassette (ABC) transporter complex"/>
    <property type="evidence" value="ECO:0007669"/>
    <property type="project" value="InterPro"/>
</dbReference>
<dbReference type="Pfam" id="PF00496">
    <property type="entry name" value="SBP_bac_5"/>
    <property type="match status" value="1"/>
</dbReference>
<dbReference type="Gene3D" id="3.10.105.10">
    <property type="entry name" value="Dipeptide-binding Protein, Domain 3"/>
    <property type="match status" value="1"/>
</dbReference>
<feature type="domain" description="Solute-binding protein family 5" evidence="3">
    <location>
        <begin position="108"/>
        <end position="469"/>
    </location>
</feature>
<comment type="caution">
    <text evidence="4">The sequence shown here is derived from an EMBL/GenBank/DDBJ whole genome shotgun (WGS) entry which is preliminary data.</text>
</comment>
<dbReference type="PIRSF" id="PIRSF002741">
    <property type="entry name" value="MppA"/>
    <property type="match status" value="1"/>
</dbReference>
<evidence type="ECO:0000259" key="3">
    <source>
        <dbReference type="Pfam" id="PF00496"/>
    </source>
</evidence>
<proteinExistence type="predicted"/>
<dbReference type="OrthoDB" id="48318at2"/>
<name>A0A1V4ERF2_9BACL</name>
<evidence type="ECO:0000313" key="5">
    <source>
        <dbReference type="Proteomes" id="UP000190229"/>
    </source>
</evidence>
<dbReference type="CDD" id="cd08513">
    <property type="entry name" value="PBP2_thermophilic_Hb8_like"/>
    <property type="match status" value="1"/>
</dbReference>
<dbReference type="GO" id="GO:0042597">
    <property type="term" value="C:periplasmic space"/>
    <property type="evidence" value="ECO:0007669"/>
    <property type="project" value="UniProtKB-ARBA"/>
</dbReference>
<dbReference type="SUPFAM" id="SSF53850">
    <property type="entry name" value="Periplasmic binding protein-like II"/>
    <property type="match status" value="1"/>
</dbReference>
<dbReference type="InterPro" id="IPR030678">
    <property type="entry name" value="Peptide/Ni-bd"/>
</dbReference>
<evidence type="ECO:0000256" key="2">
    <source>
        <dbReference type="SAM" id="SignalP"/>
    </source>
</evidence>
<organism evidence="4 5">
    <name type="scientific">Ferroacidibacillus organovorans</name>
    <dbReference type="NCBI Taxonomy" id="1765683"/>
    <lineage>
        <taxon>Bacteria</taxon>
        <taxon>Bacillati</taxon>
        <taxon>Bacillota</taxon>
        <taxon>Bacilli</taxon>
        <taxon>Bacillales</taxon>
        <taxon>Alicyclobacillaceae</taxon>
        <taxon>Ferroacidibacillus</taxon>
    </lineage>
</organism>
<keyword evidence="5" id="KW-1185">Reference proteome</keyword>
<dbReference type="GO" id="GO:1904680">
    <property type="term" value="F:peptide transmembrane transporter activity"/>
    <property type="evidence" value="ECO:0007669"/>
    <property type="project" value="TreeGrafter"/>
</dbReference>
<keyword evidence="1 2" id="KW-0732">Signal</keyword>
<dbReference type="GO" id="GO:0015833">
    <property type="term" value="P:peptide transport"/>
    <property type="evidence" value="ECO:0007669"/>
    <property type="project" value="TreeGrafter"/>
</dbReference>
<gene>
    <name evidence="4" type="ORF">B2M26_10575</name>
</gene>
<protein>
    <recommendedName>
        <fullName evidence="3">Solute-binding protein family 5 domain-containing protein</fullName>
    </recommendedName>
</protein>
<reference evidence="4 5" key="1">
    <citation type="submission" date="2017-02" db="EMBL/GenBank/DDBJ databases">
        <title>Draft genome of Acidibacillus ferrooxidans Huett2.</title>
        <authorList>
            <person name="Schopf S."/>
        </authorList>
    </citation>
    <scope>NUCLEOTIDE SEQUENCE [LARGE SCALE GENOMIC DNA]</scope>
    <source>
        <strain evidence="4 5">Huett2</strain>
    </source>
</reference>
<dbReference type="InterPro" id="IPR000914">
    <property type="entry name" value="SBP_5_dom"/>
</dbReference>
<dbReference type="PANTHER" id="PTHR30290">
    <property type="entry name" value="PERIPLASMIC BINDING COMPONENT OF ABC TRANSPORTER"/>
    <property type="match status" value="1"/>
</dbReference>
<dbReference type="Gene3D" id="3.90.76.10">
    <property type="entry name" value="Dipeptide-binding Protein, Domain 1"/>
    <property type="match status" value="1"/>
</dbReference>
<accession>A0A1V4ERF2</accession>
<dbReference type="InterPro" id="IPR039424">
    <property type="entry name" value="SBP_5"/>
</dbReference>
<evidence type="ECO:0000256" key="1">
    <source>
        <dbReference type="ARBA" id="ARBA00022729"/>
    </source>
</evidence>
<dbReference type="EMBL" id="MWPS01000027">
    <property type="protein sequence ID" value="OPG15519.1"/>
    <property type="molecule type" value="Genomic_DNA"/>
</dbReference>
<dbReference type="AlphaFoldDB" id="A0A1V4ERF2"/>
<dbReference type="PANTHER" id="PTHR30290:SF38">
    <property type="entry name" value="D,D-DIPEPTIDE-BINDING PERIPLASMIC PROTEIN DDPA-RELATED"/>
    <property type="match status" value="1"/>
</dbReference>
<dbReference type="Proteomes" id="UP000190229">
    <property type="component" value="Unassembled WGS sequence"/>
</dbReference>
<feature type="signal peptide" evidence="2">
    <location>
        <begin position="1"/>
        <end position="42"/>
    </location>
</feature>
<feature type="chain" id="PRO_5013002739" description="Solute-binding protein family 5 domain-containing protein" evidence="2">
    <location>
        <begin position="43"/>
        <end position="553"/>
    </location>
</feature>
<sequence>MTIITLGGSQMTKKHWSITLAATLASSSLLYGNLFTTVAAHAATPASQGTIIDGLFEEPANLNPILGPDQTFSNIVETTMFSNLFTVTPQNQLLPNLATVVPTTTNGGISKNGLTYTFHLKPNAKWSNGQPVTSKDVWITYKIITNPLVNAVSTLGWTDVASFQTVNAKTFVIHLKKPDPSFIDNVFSGNLPGILPYSVFGKMSPKNVNTATFNHAPTVSDGPFKFVSWVPGASITVTANPYWYGPKPKSKEILFKIIPSQDTLLTNAQAHALNVWYFDPIEAVPQIQAIPGATLHFANQPSFEMAVVNVKNPILANVKVRQALEMAINRQAIVQDIWKGHAKLLAADQPAMAWSYNPNLKPYPYNPTESKKLLAQAGWKMGANGYLQKNGKTFTLVYSTTAGNAYREATERLLQFWLKQVGIQLVIRNYPANEFFGTVLPSGKGWDLGEFEYGDSTDPTFGPYQLFTSMGAQNFGQYNNPQVDKLFAQQSVLTSLAQRKAIMNKVETIFHQQLPALWYYAPQQIDTTIGMTGYVPNPWSVDTWNCYDWALTK</sequence>